<dbReference type="SUPFAM" id="SSF52833">
    <property type="entry name" value="Thioredoxin-like"/>
    <property type="match status" value="1"/>
</dbReference>
<sequence length="135" mass="15523">MKKHALFLFALIIAIGLSIVFILTTVDSDKKETAFAKATKDRIEQRIANEEEMILYFGRDTCMACREFQPILNEAIQKTNNESVYYLDMDNLQNKEIADKYGVDRTPTLLVFSKDDIEKYEGVKNLDTTIDILSE</sequence>
<dbReference type="Pfam" id="PF20207">
    <property type="entry name" value="DUF6568"/>
    <property type="match status" value="1"/>
</dbReference>
<dbReference type="InterPro" id="IPR046698">
    <property type="entry name" value="PedC-like"/>
</dbReference>
<accession>A0A5C8NVJ9</accession>
<dbReference type="AlphaFoldDB" id="A0A5C8NVJ9"/>
<dbReference type="Gene3D" id="3.40.30.10">
    <property type="entry name" value="Glutaredoxin"/>
    <property type="match status" value="1"/>
</dbReference>
<evidence type="ECO:0000313" key="1">
    <source>
        <dbReference type="EMBL" id="TXL65122.1"/>
    </source>
</evidence>
<comment type="caution">
    <text evidence="1">The sequence shown here is derived from an EMBL/GenBank/DDBJ whole genome shotgun (WGS) entry which is preliminary data.</text>
</comment>
<proteinExistence type="predicted"/>
<dbReference type="Proteomes" id="UP000321574">
    <property type="component" value="Unassembled WGS sequence"/>
</dbReference>
<keyword evidence="2" id="KW-1185">Reference proteome</keyword>
<dbReference type="OrthoDB" id="9792987at2"/>
<dbReference type="InterPro" id="IPR036249">
    <property type="entry name" value="Thioredoxin-like_sf"/>
</dbReference>
<name>A0A5C8NVJ9_9BACI</name>
<protein>
    <submittedName>
        <fullName evidence="1">Thioredoxin family protein</fullName>
    </submittedName>
</protein>
<gene>
    <name evidence="1" type="ORF">FHP05_08280</name>
</gene>
<dbReference type="CDD" id="cd02947">
    <property type="entry name" value="TRX_family"/>
    <property type="match status" value="1"/>
</dbReference>
<reference evidence="1 2" key="1">
    <citation type="submission" date="2019-06" db="EMBL/GenBank/DDBJ databases">
        <title>Cerasibacillus sp. nov., isolated from maize field.</title>
        <authorList>
            <person name="Lin S.-Y."/>
            <person name="Tsai C.-F."/>
            <person name="Young C.-C."/>
        </authorList>
    </citation>
    <scope>NUCLEOTIDE SEQUENCE [LARGE SCALE GENOMIC DNA]</scope>
    <source>
        <strain evidence="1 2">CC-CFT480</strain>
    </source>
</reference>
<organism evidence="1 2">
    <name type="scientific">Cerasibacillus terrae</name>
    <dbReference type="NCBI Taxonomy" id="2498845"/>
    <lineage>
        <taxon>Bacteria</taxon>
        <taxon>Bacillati</taxon>
        <taxon>Bacillota</taxon>
        <taxon>Bacilli</taxon>
        <taxon>Bacillales</taxon>
        <taxon>Bacillaceae</taxon>
        <taxon>Cerasibacillus</taxon>
    </lineage>
</organism>
<dbReference type="EMBL" id="VDUW01000004">
    <property type="protein sequence ID" value="TXL65122.1"/>
    <property type="molecule type" value="Genomic_DNA"/>
</dbReference>
<dbReference type="RefSeq" id="WP_147666972.1">
    <property type="nucleotide sequence ID" value="NZ_VDUW01000004.1"/>
</dbReference>
<evidence type="ECO:0000313" key="2">
    <source>
        <dbReference type="Proteomes" id="UP000321574"/>
    </source>
</evidence>